<dbReference type="OrthoDB" id="7625563at2"/>
<feature type="region of interest" description="Disordered" evidence="1">
    <location>
        <begin position="222"/>
        <end position="241"/>
    </location>
</feature>
<name>M2YTE9_9PSEU</name>
<comment type="caution">
    <text evidence="2">The sequence shown here is derived from an EMBL/GenBank/DDBJ whole genome shotgun (WGS) entry which is preliminary data.</text>
</comment>
<proteinExistence type="predicted"/>
<evidence type="ECO:0000313" key="2">
    <source>
        <dbReference type="EMBL" id="EME52028.1"/>
    </source>
</evidence>
<protein>
    <submittedName>
        <fullName evidence="2">Uncharacterized protein</fullName>
    </submittedName>
</protein>
<keyword evidence="3" id="KW-1185">Reference proteome</keyword>
<feature type="compositionally biased region" description="Basic and acidic residues" evidence="1">
    <location>
        <begin position="226"/>
        <end position="241"/>
    </location>
</feature>
<sequence>MRRQPSGRTAILDGVNRPYRWDLVRPDQLGTLLERAGEPSLWFLDELIECAAKVIARAGDADLYFVGRSADSVHDLLSGTPWRERIHRLPLSFAGTRDGLTESDVDRLRRYLSSVGLSPHDLARGRPKVFVDLVYTGQTFTDLYGVLRDWIDDDREAWSIIRGRLRFLGITIRERTTPSAFRWQQHFDWPAGLPANGVRNISLDEPVWLYFGNSQHKLTASFPRPRWSDENGRAPEHSERRVRGLAEAVAIVEAGRSKAGRDLLVRHLRKEPAMAESWLRTLITRLR</sequence>
<dbReference type="EMBL" id="AOHO01000077">
    <property type="protein sequence ID" value="EME52028.1"/>
    <property type="molecule type" value="Genomic_DNA"/>
</dbReference>
<reference evidence="2 3" key="1">
    <citation type="journal article" date="2013" name="Genome Announc.">
        <title>Draft Genome Sequence of Amycolatopsis decaplanina Strain DSM 44594T.</title>
        <authorList>
            <person name="Kaur N."/>
            <person name="Kumar S."/>
            <person name="Bala M."/>
            <person name="Raghava G.P."/>
            <person name="Mayilraj S."/>
        </authorList>
    </citation>
    <scope>NUCLEOTIDE SEQUENCE [LARGE SCALE GENOMIC DNA]</scope>
    <source>
        <strain evidence="2 3">DSM 44594</strain>
    </source>
</reference>
<dbReference type="AlphaFoldDB" id="M2YTE9"/>
<dbReference type="Proteomes" id="UP000054226">
    <property type="component" value="Unassembled WGS sequence"/>
</dbReference>
<organism evidence="2 3">
    <name type="scientific">Amycolatopsis decaplanina DSM 44594</name>
    <dbReference type="NCBI Taxonomy" id="1284240"/>
    <lineage>
        <taxon>Bacteria</taxon>
        <taxon>Bacillati</taxon>
        <taxon>Actinomycetota</taxon>
        <taxon>Actinomycetes</taxon>
        <taxon>Pseudonocardiales</taxon>
        <taxon>Pseudonocardiaceae</taxon>
        <taxon>Amycolatopsis</taxon>
    </lineage>
</organism>
<gene>
    <name evidence="2" type="ORF">H074_34753</name>
</gene>
<accession>M2YTE9</accession>
<evidence type="ECO:0000313" key="3">
    <source>
        <dbReference type="Proteomes" id="UP000054226"/>
    </source>
</evidence>
<evidence type="ECO:0000256" key="1">
    <source>
        <dbReference type="SAM" id="MobiDB-lite"/>
    </source>
</evidence>
<dbReference type="PATRIC" id="fig|1284240.4.peg.7094"/>